<gene>
    <name evidence="2" type="ORF">CEXT_163221</name>
</gene>
<dbReference type="EMBL" id="BPLR01005411">
    <property type="protein sequence ID" value="GIY02123.1"/>
    <property type="molecule type" value="Genomic_DNA"/>
</dbReference>
<evidence type="ECO:0000313" key="3">
    <source>
        <dbReference type="Proteomes" id="UP001054945"/>
    </source>
</evidence>
<feature type="compositionally biased region" description="Low complexity" evidence="1">
    <location>
        <begin position="59"/>
        <end position="82"/>
    </location>
</feature>
<comment type="caution">
    <text evidence="2">The sequence shown here is derived from an EMBL/GenBank/DDBJ whole genome shotgun (WGS) entry which is preliminary data.</text>
</comment>
<evidence type="ECO:0000313" key="2">
    <source>
        <dbReference type="EMBL" id="GIY02123.1"/>
    </source>
</evidence>
<sequence length="151" mass="16711">MDVIDSIVAQPKRSDLQQDYVQITETLLQKIKFLAEWVSRFYCPIVDCSLHNHNINASNVNNGNNSKVNVNVKNKSNDASNNGAKDSGEFKTPNKKLIAKANFTYSKDKTSDVIVTNNQFNALSTDAAVEEESVTIVGKMPPIIVKPKVNL</sequence>
<dbReference type="AlphaFoldDB" id="A0AAV4PX19"/>
<reference evidence="2 3" key="1">
    <citation type="submission" date="2021-06" db="EMBL/GenBank/DDBJ databases">
        <title>Caerostris extrusa draft genome.</title>
        <authorList>
            <person name="Kono N."/>
            <person name="Arakawa K."/>
        </authorList>
    </citation>
    <scope>NUCLEOTIDE SEQUENCE [LARGE SCALE GENOMIC DNA]</scope>
</reference>
<keyword evidence="3" id="KW-1185">Reference proteome</keyword>
<accession>A0AAV4PX19</accession>
<evidence type="ECO:0000256" key="1">
    <source>
        <dbReference type="SAM" id="MobiDB-lite"/>
    </source>
</evidence>
<organism evidence="2 3">
    <name type="scientific">Caerostris extrusa</name>
    <name type="common">Bark spider</name>
    <name type="synonym">Caerostris bankana</name>
    <dbReference type="NCBI Taxonomy" id="172846"/>
    <lineage>
        <taxon>Eukaryota</taxon>
        <taxon>Metazoa</taxon>
        <taxon>Ecdysozoa</taxon>
        <taxon>Arthropoda</taxon>
        <taxon>Chelicerata</taxon>
        <taxon>Arachnida</taxon>
        <taxon>Araneae</taxon>
        <taxon>Araneomorphae</taxon>
        <taxon>Entelegynae</taxon>
        <taxon>Araneoidea</taxon>
        <taxon>Araneidae</taxon>
        <taxon>Caerostris</taxon>
    </lineage>
</organism>
<protein>
    <submittedName>
        <fullName evidence="2">Uncharacterized protein</fullName>
    </submittedName>
</protein>
<dbReference type="Proteomes" id="UP001054945">
    <property type="component" value="Unassembled WGS sequence"/>
</dbReference>
<name>A0AAV4PX19_CAEEX</name>
<feature type="region of interest" description="Disordered" evidence="1">
    <location>
        <begin position="59"/>
        <end position="91"/>
    </location>
</feature>
<proteinExistence type="predicted"/>